<proteinExistence type="predicted"/>
<dbReference type="Proteomes" id="UP000643165">
    <property type="component" value="Unassembled WGS sequence"/>
</dbReference>
<comment type="caution">
    <text evidence="1">The sequence shown here is derived from an EMBL/GenBank/DDBJ whole genome shotgun (WGS) entry which is preliminary data.</text>
</comment>
<sequence length="74" mass="7659">MPVARTAAGQAGYVINYEVGRAEAQLGPRPPDGCRSAGNPPVFAGAVQRFRFAARLRGGVNRSAIAAMADGTSR</sequence>
<accession>A0ABQ4J3T7</accession>
<reference evidence="1 2" key="1">
    <citation type="submission" date="2021-01" db="EMBL/GenBank/DDBJ databases">
        <title>Whole genome shotgun sequence of Verrucosispora lutea NBRC 106530.</title>
        <authorList>
            <person name="Komaki H."/>
            <person name="Tamura T."/>
        </authorList>
    </citation>
    <scope>NUCLEOTIDE SEQUENCE [LARGE SCALE GENOMIC DNA]</scope>
    <source>
        <strain evidence="1 2">NBRC 106530</strain>
    </source>
</reference>
<organism evidence="1 2">
    <name type="scientific">Micromonospora lutea</name>
    <dbReference type="NCBI Taxonomy" id="419825"/>
    <lineage>
        <taxon>Bacteria</taxon>
        <taxon>Bacillati</taxon>
        <taxon>Actinomycetota</taxon>
        <taxon>Actinomycetes</taxon>
        <taxon>Micromonosporales</taxon>
        <taxon>Micromonosporaceae</taxon>
        <taxon>Micromonospora</taxon>
    </lineage>
</organism>
<gene>
    <name evidence="1" type="ORF">Vlu01_54230</name>
</gene>
<evidence type="ECO:0000313" key="1">
    <source>
        <dbReference type="EMBL" id="GIJ24799.1"/>
    </source>
</evidence>
<evidence type="ECO:0000313" key="2">
    <source>
        <dbReference type="Proteomes" id="UP000643165"/>
    </source>
</evidence>
<dbReference type="EMBL" id="BOPB01000042">
    <property type="protein sequence ID" value="GIJ24799.1"/>
    <property type="molecule type" value="Genomic_DNA"/>
</dbReference>
<name>A0ABQ4J3T7_9ACTN</name>
<keyword evidence="2" id="KW-1185">Reference proteome</keyword>
<protein>
    <submittedName>
        <fullName evidence="1">Uncharacterized protein</fullName>
    </submittedName>
</protein>